<reference evidence="2" key="1">
    <citation type="submission" date="2019-09" db="EMBL/GenBank/DDBJ databases">
        <title>Draft genome information of white flower Hibiscus syriacus.</title>
        <authorList>
            <person name="Kim Y.-M."/>
        </authorList>
    </citation>
    <scope>NUCLEOTIDE SEQUENCE [LARGE SCALE GENOMIC DNA]</scope>
    <source>
        <strain evidence="2">YM2019G1</strain>
    </source>
</reference>
<feature type="transmembrane region" description="Helical" evidence="1">
    <location>
        <begin position="30"/>
        <end position="51"/>
    </location>
</feature>
<proteinExistence type="predicted"/>
<organism evidence="2 3">
    <name type="scientific">Hibiscus syriacus</name>
    <name type="common">Rose of Sharon</name>
    <dbReference type="NCBI Taxonomy" id="106335"/>
    <lineage>
        <taxon>Eukaryota</taxon>
        <taxon>Viridiplantae</taxon>
        <taxon>Streptophyta</taxon>
        <taxon>Embryophyta</taxon>
        <taxon>Tracheophyta</taxon>
        <taxon>Spermatophyta</taxon>
        <taxon>Magnoliopsida</taxon>
        <taxon>eudicotyledons</taxon>
        <taxon>Gunneridae</taxon>
        <taxon>Pentapetalae</taxon>
        <taxon>rosids</taxon>
        <taxon>malvids</taxon>
        <taxon>Malvales</taxon>
        <taxon>Malvaceae</taxon>
        <taxon>Malvoideae</taxon>
        <taxon>Hibiscus</taxon>
    </lineage>
</organism>
<dbReference type="AlphaFoldDB" id="A0A6A2XUA9"/>
<protein>
    <submittedName>
        <fullName evidence="2">Uncharacterized protein</fullName>
    </submittedName>
</protein>
<keyword evidence="1" id="KW-0812">Transmembrane</keyword>
<name>A0A6A2XUA9_HIBSY</name>
<gene>
    <name evidence="2" type="ORF">F3Y22_tig00112153pilonHSYRG00038</name>
</gene>
<evidence type="ECO:0000256" key="1">
    <source>
        <dbReference type="SAM" id="Phobius"/>
    </source>
</evidence>
<keyword evidence="1" id="KW-0472">Membrane</keyword>
<dbReference type="Proteomes" id="UP000436088">
    <property type="component" value="Unassembled WGS sequence"/>
</dbReference>
<keyword evidence="3" id="KW-1185">Reference proteome</keyword>
<keyword evidence="1" id="KW-1133">Transmembrane helix</keyword>
<accession>A0A6A2XUA9</accession>
<sequence length="129" mass="14275">MKLIFRARTKTGYDTTLAPTPSWSSSKKGLTILSLAFAATTFWAVGLVGGIPEFTTRSRSRFYPISYSSAASSSTETESRTTGCGAITFPWCNIHTRPYYKTNSKTLPSASPEAFKCLTIRRSEKSLRR</sequence>
<evidence type="ECO:0000313" key="2">
    <source>
        <dbReference type="EMBL" id="KAE8670425.1"/>
    </source>
</evidence>
<comment type="caution">
    <text evidence="2">The sequence shown here is derived from an EMBL/GenBank/DDBJ whole genome shotgun (WGS) entry which is preliminary data.</text>
</comment>
<dbReference type="EMBL" id="VEPZ02001511">
    <property type="protein sequence ID" value="KAE8670425.1"/>
    <property type="molecule type" value="Genomic_DNA"/>
</dbReference>
<evidence type="ECO:0000313" key="3">
    <source>
        <dbReference type="Proteomes" id="UP000436088"/>
    </source>
</evidence>